<dbReference type="OMA" id="QKRYQRD"/>
<dbReference type="InterPro" id="IPR017927">
    <property type="entry name" value="FAD-bd_FR_type"/>
</dbReference>
<dbReference type="FunFam" id="3.40.50.360:FF:000024">
    <property type="entry name" value="NADPH--cytochrome P450 reductase"/>
    <property type="match status" value="1"/>
</dbReference>
<comment type="caution">
    <text evidence="17">The sequence shown here is derived from an EMBL/GenBank/DDBJ whole genome shotgun (WGS) entry which is preliminary data.</text>
</comment>
<evidence type="ECO:0000256" key="1">
    <source>
        <dbReference type="ARBA" id="ARBA00022630"/>
    </source>
</evidence>
<dbReference type="InterPro" id="IPR039261">
    <property type="entry name" value="FNR_nucleotide-bd"/>
</dbReference>
<keyword evidence="1 14" id="KW-0285">Flavoprotein</keyword>
<feature type="binding site" evidence="14">
    <location>
        <begin position="71"/>
        <end position="76"/>
    </location>
    <ligand>
        <name>FMN</name>
        <dbReference type="ChEBI" id="CHEBI:58210"/>
    </ligand>
</feature>
<dbReference type="GO" id="GO:0005741">
    <property type="term" value="C:mitochondrial outer membrane"/>
    <property type="evidence" value="ECO:0007669"/>
    <property type="project" value="UniProtKB-SubCell"/>
</dbReference>
<gene>
    <name evidence="17" type="ORF">BN946_scf184649.g17</name>
</gene>
<dbReference type="GO" id="GO:0050661">
    <property type="term" value="F:NADP binding"/>
    <property type="evidence" value="ECO:0007669"/>
    <property type="project" value="UniProtKB-UniRule"/>
</dbReference>
<dbReference type="GO" id="GO:0003958">
    <property type="term" value="F:NADPH-hemoprotein reductase activity"/>
    <property type="evidence" value="ECO:0007669"/>
    <property type="project" value="UniProtKB-UniRule"/>
</dbReference>
<feature type="binding site" evidence="14">
    <location>
        <begin position="495"/>
        <end position="498"/>
    </location>
    <ligand>
        <name>FAD</name>
        <dbReference type="ChEBI" id="CHEBI:57692"/>
    </ligand>
</feature>
<dbReference type="Gene3D" id="1.20.990.10">
    <property type="entry name" value="NADPH-cytochrome p450 Reductase, Chain A, domain 3"/>
    <property type="match status" value="1"/>
</dbReference>
<evidence type="ECO:0000256" key="12">
    <source>
        <dbReference type="ARBA" id="ARBA00023166"/>
    </source>
</evidence>
<dbReference type="EC" id="1.6.2.4" evidence="14"/>
<evidence type="ECO:0000259" key="15">
    <source>
        <dbReference type="PROSITE" id="PS50902"/>
    </source>
</evidence>
<dbReference type="InterPro" id="IPR017938">
    <property type="entry name" value="Riboflavin_synthase-like_b-brl"/>
</dbReference>
<keyword evidence="3" id="KW-0812">Transmembrane</keyword>
<comment type="similarity">
    <text evidence="14">Belongs to the NADPH--cytochrome P450 reductase family.</text>
</comment>
<keyword evidence="14" id="KW-0443">Lipid metabolism</keyword>
<keyword evidence="11 14" id="KW-0472">Membrane</keyword>
<dbReference type="GO" id="GO:0005789">
    <property type="term" value="C:endoplasmic reticulum membrane"/>
    <property type="evidence" value="ECO:0007669"/>
    <property type="project" value="UniProtKB-SubCell"/>
</dbReference>
<keyword evidence="12 14" id="KW-1207">Sterol metabolism</keyword>
<feature type="binding site" evidence="14">
    <location>
        <begin position="164"/>
        <end position="173"/>
    </location>
    <ligand>
        <name>FMN</name>
        <dbReference type="ChEBI" id="CHEBI:58210"/>
    </ligand>
</feature>
<feature type="binding site" evidence="14">
    <location>
        <begin position="456"/>
        <end position="459"/>
    </location>
    <ligand>
        <name>FAD</name>
        <dbReference type="ChEBI" id="CHEBI:57692"/>
    </ligand>
</feature>
<dbReference type="InterPro" id="IPR001709">
    <property type="entry name" value="Flavoprot_Pyr_Nucl_cyt_Rdtase"/>
</dbReference>
<keyword evidence="10 14" id="KW-0756">Sterol biosynthesis</keyword>
<feature type="domain" description="FAD-binding FR-type" evidence="16">
    <location>
        <begin position="269"/>
        <end position="542"/>
    </location>
</feature>
<keyword evidence="14" id="KW-0444">Lipid biosynthesis</keyword>
<dbReference type="CDD" id="cd06204">
    <property type="entry name" value="CYPOR"/>
    <property type="match status" value="1"/>
</dbReference>
<dbReference type="SUPFAM" id="SSF52218">
    <property type="entry name" value="Flavoproteins"/>
    <property type="match status" value="1"/>
</dbReference>
<dbReference type="STRING" id="5643.A0A060SPI5"/>
<dbReference type="InterPro" id="IPR001094">
    <property type="entry name" value="Flavdoxin-like"/>
</dbReference>
<feature type="domain" description="Flavodoxin-like" evidence="15">
    <location>
        <begin position="65"/>
        <end position="215"/>
    </location>
</feature>
<dbReference type="HAMAP" id="MF_03212">
    <property type="entry name" value="NCPR"/>
    <property type="match status" value="1"/>
</dbReference>
<comment type="subcellular location">
    <subcellularLocation>
        <location evidence="14">Endoplasmic reticulum membrane</location>
        <topology evidence="14">Single-pass membrane protein</topology>
        <orientation evidence="14">Cytoplasmic side</orientation>
    </subcellularLocation>
    <subcellularLocation>
        <location evidence="14">Mitochondrion outer membrane</location>
        <topology evidence="14">Single-pass membrane protein</topology>
        <orientation evidence="14">Cytoplasmic side</orientation>
    </subcellularLocation>
    <subcellularLocation>
        <location evidence="14">Cell membrane</location>
        <topology evidence="14">Single-pass membrane protein</topology>
        <orientation evidence="14">Cytoplasmic side</orientation>
    </subcellularLocation>
</comment>
<comment type="caution">
    <text evidence="14">Lacks conserved residue(s) required for the propagation of feature annotation.</text>
</comment>
<feature type="binding site" evidence="14">
    <location>
        <begin position="654"/>
        <end position="658"/>
    </location>
    <ligand>
        <name>NADP(+)</name>
        <dbReference type="ChEBI" id="CHEBI:58349"/>
    </ligand>
</feature>
<evidence type="ECO:0000256" key="5">
    <source>
        <dbReference type="ARBA" id="ARBA00022827"/>
    </source>
</evidence>
<reference evidence="17" key="1">
    <citation type="submission" date="2014-01" db="EMBL/GenBank/DDBJ databases">
        <title>The genome of the white-rot fungus Pycnoporus cinnabarinus: a basidiomycete model with a versatile arsenal for lignocellulosic biomass breakdown.</title>
        <authorList>
            <person name="Levasseur A."/>
            <person name="Lomascolo A."/>
            <person name="Ruiz-Duenas F.J."/>
            <person name="Uzan E."/>
            <person name="Piumi F."/>
            <person name="Kues U."/>
            <person name="Ram A.F.J."/>
            <person name="Murat C."/>
            <person name="Haon M."/>
            <person name="Benoit I."/>
            <person name="Arfi Y."/>
            <person name="Chevret D."/>
            <person name="Drula E."/>
            <person name="Kwon M.J."/>
            <person name="Gouret P."/>
            <person name="Lesage-Meessen L."/>
            <person name="Lombard V."/>
            <person name="Mariette J."/>
            <person name="Noirot C."/>
            <person name="Park J."/>
            <person name="Patyshakuliyeva A."/>
            <person name="Wieneger R.A.B."/>
            <person name="Wosten H.A.B."/>
            <person name="Martin F."/>
            <person name="Coutinho P.M."/>
            <person name="de Vries R."/>
            <person name="Martinez A.T."/>
            <person name="Klopp C."/>
            <person name="Pontarotti P."/>
            <person name="Henrissat B."/>
            <person name="Record E."/>
        </authorList>
    </citation>
    <scope>NUCLEOTIDE SEQUENCE [LARGE SCALE GENOMIC DNA]</scope>
    <source>
        <strain evidence="17">BRFM137</strain>
    </source>
</reference>
<evidence type="ECO:0000256" key="10">
    <source>
        <dbReference type="ARBA" id="ARBA00023011"/>
    </source>
</evidence>
<proteinExistence type="inferred from homology"/>
<dbReference type="PROSITE" id="PS51384">
    <property type="entry name" value="FAD_FR"/>
    <property type="match status" value="1"/>
</dbReference>
<sequence length="731" mass="81096">MAIASSSDVLVLALGVILAAAYLFRDQLFAASKPKSVPVAASKASNGSGNPRDFVAKMKEGKKRIVIFYGSQTGTAEEYAIRLAKEAKQKFGLASLVCDPEEYDFDNLDQVPEDCCVFFVMATYGEGEPTDNAVTLCQNLSDDSFEFSNGEHKLPGLKYVVFGLGNKTYEHYNAIARNVDADLAKMGAIRIGERGEGDDDKSMEEDYLEWKDGMWEEFAKVMNVEEGQGGDTPDFVVTEISEHPPEKVYLAGELSARALTRSKGIHDAKNPYPAPITVARELFAPGSDRNCIHVELNTENSGITYQHGDHVGVWPTNAELEVERLLYALGLHDKKDAIINIESLDPALAKVPFPVPTTYVTVLRHYIDISAVAGRQILGVLAKFAPTPEAEEFLKNLNTNKEEYQNVVAHGCLKLGEVLQLAAGNDIHGAPTPENTTPWKIPFDIVVSSTPRLQPRYYSISSSPKLHPHSIHITCVVLRYESIENNHVKTRWVYGVGSNFLLNLKFACEGQESPLIDSIDEPAKVFFPKYAIEGPRGAYKHETTYKVPIHVRRSTFRLPTNPKSPVIMIGPGTGVAPFRGFVQERVAMARRTIEKNGPEGLADWGSIRLYYGCRSSTQDFLYKEEWPEYAKELHGKFTLRTAFSRENFKPDGSKIYVQDLLWEDRETVADAILNGKGYVYICGDARNMSKAVEETLARILGEAKGGSAEVEGAAEVKLLKERSRFLTDVWS</sequence>
<dbReference type="InterPro" id="IPR001433">
    <property type="entry name" value="OxRdtase_FAD/NAD-bd"/>
</dbReference>
<dbReference type="InterPro" id="IPR029039">
    <property type="entry name" value="Flavoprotein-like_sf"/>
</dbReference>
<feature type="binding site" evidence="14">
    <location>
        <position position="480"/>
    </location>
    <ligand>
        <name>FAD</name>
        <dbReference type="ChEBI" id="CHEBI:57692"/>
    </ligand>
</feature>
<keyword evidence="7 14" id="KW-0752">Steroid biosynthesis</keyword>
<dbReference type="PANTHER" id="PTHR19384:SF17">
    <property type="entry name" value="NADPH--CYTOCHROME P450 REDUCTASE"/>
    <property type="match status" value="1"/>
</dbReference>
<keyword evidence="18" id="KW-1185">Reference proteome</keyword>
<comment type="cofactor">
    <cofactor evidence="14">
        <name>FMN</name>
        <dbReference type="ChEBI" id="CHEBI:58210"/>
    </cofactor>
    <text evidence="14">Binds 1 FMN per monomer.</text>
</comment>
<dbReference type="GO" id="GO:0050660">
    <property type="term" value="F:flavin adenine dinucleotide binding"/>
    <property type="evidence" value="ECO:0007669"/>
    <property type="project" value="UniProtKB-UniRule"/>
</dbReference>
<comment type="similarity">
    <text evidence="14">In the C-terminal section; belongs to the flavoprotein pyridine nucleotide cytochrome reductase family.</text>
</comment>
<dbReference type="Gene3D" id="2.40.30.10">
    <property type="entry name" value="Translation factors"/>
    <property type="match status" value="1"/>
</dbReference>
<dbReference type="Pfam" id="PF00667">
    <property type="entry name" value="FAD_binding_1"/>
    <property type="match status" value="1"/>
</dbReference>
<keyword evidence="14" id="KW-1000">Mitochondrion outer membrane</keyword>
<name>A0A060SPI5_PYCCI</name>
<dbReference type="FunFam" id="3.40.50.80:FF:000018">
    <property type="entry name" value="NADPH--cytochrome P450 reductase"/>
    <property type="match status" value="1"/>
</dbReference>
<dbReference type="InterPro" id="IPR003097">
    <property type="entry name" value="CysJ-like_FAD-binding"/>
</dbReference>
<evidence type="ECO:0000256" key="7">
    <source>
        <dbReference type="ARBA" id="ARBA00022955"/>
    </source>
</evidence>
<dbReference type="GO" id="GO:0005829">
    <property type="term" value="C:cytosol"/>
    <property type="evidence" value="ECO:0007669"/>
    <property type="project" value="TreeGrafter"/>
</dbReference>
<keyword evidence="13 14" id="KW-0753">Steroid metabolism</keyword>
<feature type="binding site" evidence="14">
    <location>
        <position position="199"/>
    </location>
    <ligand>
        <name>FMN</name>
        <dbReference type="ChEBI" id="CHEBI:58210"/>
    </ligand>
</feature>
<evidence type="ECO:0000256" key="14">
    <source>
        <dbReference type="HAMAP-Rule" id="MF_03212"/>
    </source>
</evidence>
<comment type="catalytic activity">
    <reaction evidence="14">
        <text>2 oxidized [cytochrome P450] + NADPH = 2 reduced [cytochrome P450] + NADP(+) + H(+)</text>
        <dbReference type="Rhea" id="RHEA:24040"/>
        <dbReference type="Rhea" id="RHEA-COMP:14627"/>
        <dbReference type="Rhea" id="RHEA-COMP:14628"/>
        <dbReference type="ChEBI" id="CHEBI:15378"/>
        <dbReference type="ChEBI" id="CHEBI:55376"/>
        <dbReference type="ChEBI" id="CHEBI:57783"/>
        <dbReference type="ChEBI" id="CHEBI:58349"/>
        <dbReference type="ChEBI" id="CHEBI:60344"/>
        <dbReference type="EC" id="1.6.2.4"/>
    </reaction>
</comment>
<feature type="binding site" evidence="14">
    <location>
        <begin position="644"/>
        <end position="645"/>
    </location>
    <ligand>
        <name>NADP(+)</name>
        <dbReference type="ChEBI" id="CHEBI:58349"/>
    </ligand>
</feature>
<dbReference type="PRINTS" id="PR00371">
    <property type="entry name" value="FPNCR"/>
</dbReference>
<evidence type="ECO:0000256" key="9">
    <source>
        <dbReference type="ARBA" id="ARBA00023002"/>
    </source>
</evidence>
<dbReference type="OrthoDB" id="1856718at2759"/>
<comment type="cofactor">
    <cofactor evidence="14">
        <name>FAD</name>
        <dbReference type="ChEBI" id="CHEBI:57692"/>
    </cofactor>
    <text evidence="14">Binds 1 FAD per monomer.</text>
</comment>
<dbReference type="SUPFAM" id="SSF63380">
    <property type="entry name" value="Riboflavin synthase domain-like"/>
    <property type="match status" value="1"/>
</dbReference>
<dbReference type="PIRSF" id="PIRSF000208">
    <property type="entry name" value="P450R"/>
    <property type="match status" value="1"/>
</dbReference>
<organism evidence="17 18">
    <name type="scientific">Pycnoporus cinnabarinus</name>
    <name type="common">Cinnabar-red polypore</name>
    <name type="synonym">Trametes cinnabarina</name>
    <dbReference type="NCBI Taxonomy" id="5643"/>
    <lineage>
        <taxon>Eukaryota</taxon>
        <taxon>Fungi</taxon>
        <taxon>Dikarya</taxon>
        <taxon>Basidiomycota</taxon>
        <taxon>Agaricomycotina</taxon>
        <taxon>Agaricomycetes</taxon>
        <taxon>Polyporales</taxon>
        <taxon>Polyporaceae</taxon>
        <taxon>Trametes</taxon>
    </lineage>
</organism>
<dbReference type="PROSITE" id="PS50902">
    <property type="entry name" value="FLAVODOXIN_LIKE"/>
    <property type="match status" value="1"/>
</dbReference>
<dbReference type="InterPro" id="IPR023173">
    <property type="entry name" value="NADPH_Cyt_P450_Rdtase_alpha"/>
</dbReference>
<evidence type="ECO:0000256" key="8">
    <source>
        <dbReference type="ARBA" id="ARBA00022989"/>
    </source>
</evidence>
<keyword evidence="4 14" id="KW-0256">Endoplasmic reticulum</keyword>
<feature type="binding site" evidence="14">
    <location>
        <position position="730"/>
    </location>
    <ligand>
        <name>FAD</name>
        <dbReference type="ChEBI" id="CHEBI:57692"/>
    </ligand>
</feature>
<dbReference type="PRINTS" id="PR00369">
    <property type="entry name" value="FLAVODOXIN"/>
</dbReference>
<evidence type="ECO:0000313" key="17">
    <source>
        <dbReference type="EMBL" id="CDO76091.1"/>
    </source>
</evidence>
<keyword evidence="5 14" id="KW-0274">FAD</keyword>
<keyword evidence="2 14" id="KW-0288">FMN</keyword>
<dbReference type="HOGENOM" id="CLU_001570_17_3_1"/>
<dbReference type="GO" id="GO:0005886">
    <property type="term" value="C:plasma membrane"/>
    <property type="evidence" value="ECO:0007669"/>
    <property type="project" value="UniProtKB-SubCell"/>
</dbReference>
<dbReference type="AlphaFoldDB" id="A0A060SPI5"/>
<keyword evidence="6 14" id="KW-0521">NADP</keyword>
<dbReference type="InterPro" id="IPR008254">
    <property type="entry name" value="Flavodoxin/NO_synth"/>
</dbReference>
<keyword evidence="14" id="KW-1003">Cell membrane</keyword>
<dbReference type="GO" id="GO:0010181">
    <property type="term" value="F:FMN binding"/>
    <property type="evidence" value="ECO:0007669"/>
    <property type="project" value="UniProtKB-UniRule"/>
</dbReference>
<keyword evidence="9 14" id="KW-0560">Oxidoreductase</keyword>
<dbReference type="EMBL" id="CCBP010000336">
    <property type="protein sequence ID" value="CDO76091.1"/>
    <property type="molecule type" value="Genomic_DNA"/>
</dbReference>
<dbReference type="Pfam" id="PF00175">
    <property type="entry name" value="NAD_binding_1"/>
    <property type="match status" value="1"/>
</dbReference>
<dbReference type="Proteomes" id="UP000029665">
    <property type="component" value="Unassembled WGS sequence"/>
</dbReference>
<evidence type="ECO:0000313" key="18">
    <source>
        <dbReference type="Proteomes" id="UP000029665"/>
    </source>
</evidence>
<keyword evidence="14" id="KW-0496">Mitochondrion</keyword>
<evidence type="ECO:0000259" key="16">
    <source>
        <dbReference type="PROSITE" id="PS51384"/>
    </source>
</evidence>
<feature type="binding site" evidence="14">
    <location>
        <position position="289"/>
    </location>
    <ligand>
        <name>NADP(+)</name>
        <dbReference type="ChEBI" id="CHEBI:58349"/>
    </ligand>
</feature>
<dbReference type="PANTHER" id="PTHR19384">
    <property type="entry name" value="NITRIC OXIDE SYNTHASE-RELATED"/>
    <property type="match status" value="1"/>
</dbReference>
<dbReference type="Pfam" id="PF00258">
    <property type="entry name" value="Flavodoxin_1"/>
    <property type="match status" value="1"/>
</dbReference>
<evidence type="ECO:0000256" key="11">
    <source>
        <dbReference type="ARBA" id="ARBA00023136"/>
    </source>
</evidence>
<dbReference type="Gene3D" id="3.40.50.80">
    <property type="entry name" value="Nucleotide-binding domain of ferredoxin-NADP reductase (FNR) module"/>
    <property type="match status" value="1"/>
</dbReference>
<dbReference type="SUPFAM" id="SSF52343">
    <property type="entry name" value="Ferredoxin reductase-like, C-terminal NADP-linked domain"/>
    <property type="match status" value="1"/>
</dbReference>
<dbReference type="InterPro" id="IPR023208">
    <property type="entry name" value="P450R"/>
</dbReference>
<dbReference type="GO" id="GO:0006696">
    <property type="term" value="P:ergosterol biosynthetic process"/>
    <property type="evidence" value="ECO:0007669"/>
    <property type="project" value="UniProtKB-UniRule"/>
</dbReference>
<accession>A0A060SPI5</accession>
<protein>
    <recommendedName>
        <fullName evidence="14">NADPH--cytochrome P450 reductase</fullName>
        <shortName evidence="14">CPR</shortName>
        <shortName evidence="14">P450R</shortName>
        <ecNumber evidence="14">1.6.2.4</ecNumber>
    </recommendedName>
</protein>
<evidence type="ECO:0000256" key="3">
    <source>
        <dbReference type="ARBA" id="ARBA00022692"/>
    </source>
</evidence>
<evidence type="ECO:0000256" key="13">
    <source>
        <dbReference type="ARBA" id="ARBA00023221"/>
    </source>
</evidence>
<comment type="function">
    <text evidence="14">This enzyme is required for electron transfer from NADP to cytochrome P450 in microsomes. It can also provide electron transfer to heme oxygenase and cytochrome B5. Involved in ergosterol biosynthesis.</text>
</comment>
<evidence type="ECO:0000256" key="4">
    <source>
        <dbReference type="ARBA" id="ARBA00022824"/>
    </source>
</evidence>
<comment type="similarity">
    <text evidence="14">In the N-terminal section; belongs to the flavodoxin family.</text>
</comment>
<evidence type="ECO:0000256" key="6">
    <source>
        <dbReference type="ARBA" id="ARBA00022857"/>
    </source>
</evidence>
<keyword evidence="8" id="KW-1133">Transmembrane helix</keyword>
<evidence type="ECO:0000256" key="2">
    <source>
        <dbReference type="ARBA" id="ARBA00022643"/>
    </source>
</evidence>
<dbReference type="Gene3D" id="3.40.50.360">
    <property type="match status" value="1"/>
</dbReference>
<feature type="binding site" evidence="14">
    <location>
        <begin position="474"/>
        <end position="476"/>
    </location>
    <ligand>
        <name>FAD</name>
        <dbReference type="ChEBI" id="CHEBI:57692"/>
    </ligand>
</feature>
<feature type="binding site" evidence="14">
    <location>
        <position position="573"/>
    </location>
    <ligand>
        <name>NADP(+)</name>
        <dbReference type="ChEBI" id="CHEBI:58349"/>
    </ligand>
</feature>
<feature type="binding site" evidence="14">
    <location>
        <begin position="122"/>
        <end position="125"/>
    </location>
    <ligand>
        <name>FMN</name>
        <dbReference type="ChEBI" id="CHEBI:58210"/>
    </ligand>
</feature>